<keyword evidence="5 7" id="KW-1133">Transmembrane helix</keyword>
<evidence type="ECO:0000256" key="4">
    <source>
        <dbReference type="ARBA" id="ARBA00022692"/>
    </source>
</evidence>
<keyword evidence="10" id="KW-1185">Reference proteome</keyword>
<evidence type="ECO:0000256" key="2">
    <source>
        <dbReference type="ARBA" id="ARBA00022448"/>
    </source>
</evidence>
<evidence type="ECO:0000313" key="9">
    <source>
        <dbReference type="EMBL" id="GLQ16315.1"/>
    </source>
</evidence>
<evidence type="ECO:0000313" key="10">
    <source>
        <dbReference type="Proteomes" id="UP001161405"/>
    </source>
</evidence>
<dbReference type="RefSeq" id="WP_284361875.1">
    <property type="nucleotide sequence ID" value="NZ_BSNI01000001.1"/>
</dbReference>
<feature type="transmembrane region" description="Helical" evidence="7">
    <location>
        <begin position="101"/>
        <end position="122"/>
    </location>
</feature>
<dbReference type="EMBL" id="BSNI01000001">
    <property type="protein sequence ID" value="GLQ16315.1"/>
    <property type="molecule type" value="Genomic_DNA"/>
</dbReference>
<protein>
    <submittedName>
        <fullName evidence="9">Peptide ABC transporter permease</fullName>
    </submittedName>
</protein>
<dbReference type="InterPro" id="IPR000515">
    <property type="entry name" value="MetI-like"/>
</dbReference>
<accession>A0ABQ5UN99</accession>
<feature type="domain" description="ABC transmembrane type-1" evidence="8">
    <location>
        <begin position="95"/>
        <end position="294"/>
    </location>
</feature>
<dbReference type="Proteomes" id="UP001161405">
    <property type="component" value="Unassembled WGS sequence"/>
</dbReference>
<evidence type="ECO:0000259" key="8">
    <source>
        <dbReference type="PROSITE" id="PS50928"/>
    </source>
</evidence>
<dbReference type="CDD" id="cd06261">
    <property type="entry name" value="TM_PBP2"/>
    <property type="match status" value="1"/>
</dbReference>
<feature type="transmembrane region" description="Helical" evidence="7">
    <location>
        <begin position="229"/>
        <end position="255"/>
    </location>
</feature>
<keyword evidence="6 7" id="KW-0472">Membrane</keyword>
<dbReference type="NCBIfam" id="NF007008">
    <property type="entry name" value="PRK09471.1"/>
    <property type="match status" value="1"/>
</dbReference>
<dbReference type="SUPFAM" id="SSF161098">
    <property type="entry name" value="MetI-like"/>
    <property type="match status" value="1"/>
</dbReference>
<dbReference type="PROSITE" id="PS50928">
    <property type="entry name" value="ABC_TM1"/>
    <property type="match status" value="1"/>
</dbReference>
<dbReference type="Pfam" id="PF00528">
    <property type="entry name" value="BPD_transp_1"/>
    <property type="match status" value="1"/>
</dbReference>
<feature type="transmembrane region" description="Helical" evidence="7">
    <location>
        <begin position="174"/>
        <end position="194"/>
    </location>
</feature>
<name>A0ABQ5UN99_9HYPH</name>
<evidence type="ECO:0000256" key="7">
    <source>
        <dbReference type="RuleBase" id="RU363032"/>
    </source>
</evidence>
<comment type="caution">
    <text evidence="9">The sequence shown here is derived from an EMBL/GenBank/DDBJ whole genome shotgun (WGS) entry which is preliminary data.</text>
</comment>
<dbReference type="InterPro" id="IPR045621">
    <property type="entry name" value="BPD_transp_1_N"/>
</dbReference>
<evidence type="ECO:0000256" key="6">
    <source>
        <dbReference type="ARBA" id="ARBA00023136"/>
    </source>
</evidence>
<reference evidence="9" key="1">
    <citation type="journal article" date="2014" name="Int. J. Syst. Evol. Microbiol.">
        <title>Complete genome of a new Firmicutes species belonging to the dominant human colonic microbiota ('Ruminococcus bicirculans') reveals two chromosomes and a selective capacity to utilize plant glucans.</title>
        <authorList>
            <consortium name="NISC Comparative Sequencing Program"/>
            <person name="Wegmann U."/>
            <person name="Louis P."/>
            <person name="Goesmann A."/>
            <person name="Henrissat B."/>
            <person name="Duncan S.H."/>
            <person name="Flint H.J."/>
        </authorList>
    </citation>
    <scope>NUCLEOTIDE SEQUENCE</scope>
    <source>
        <strain evidence="9">NBRC 107169</strain>
    </source>
</reference>
<reference evidence="9" key="2">
    <citation type="submission" date="2023-01" db="EMBL/GenBank/DDBJ databases">
        <title>Draft genome sequence of Maritalea porphyrae strain NBRC 107169.</title>
        <authorList>
            <person name="Sun Q."/>
            <person name="Mori K."/>
        </authorList>
    </citation>
    <scope>NUCLEOTIDE SEQUENCE</scope>
    <source>
        <strain evidence="9">NBRC 107169</strain>
    </source>
</reference>
<keyword evidence="3" id="KW-1003">Cell membrane</keyword>
<organism evidence="9 10">
    <name type="scientific">Maritalea porphyrae</name>
    <dbReference type="NCBI Taxonomy" id="880732"/>
    <lineage>
        <taxon>Bacteria</taxon>
        <taxon>Pseudomonadati</taxon>
        <taxon>Pseudomonadota</taxon>
        <taxon>Alphaproteobacteria</taxon>
        <taxon>Hyphomicrobiales</taxon>
        <taxon>Devosiaceae</taxon>
        <taxon>Maritalea</taxon>
    </lineage>
</organism>
<feature type="transmembrane region" description="Helical" evidence="7">
    <location>
        <begin position="12"/>
        <end position="30"/>
    </location>
</feature>
<feature type="transmembrane region" description="Helical" evidence="7">
    <location>
        <begin position="275"/>
        <end position="301"/>
    </location>
</feature>
<dbReference type="PANTHER" id="PTHR30465">
    <property type="entry name" value="INNER MEMBRANE ABC TRANSPORTER"/>
    <property type="match status" value="1"/>
</dbReference>
<comment type="subcellular location">
    <subcellularLocation>
        <location evidence="1 7">Cell membrane</location>
        <topology evidence="1 7">Multi-pass membrane protein</topology>
    </subcellularLocation>
</comment>
<dbReference type="InterPro" id="IPR035906">
    <property type="entry name" value="MetI-like_sf"/>
</dbReference>
<evidence type="ECO:0000256" key="3">
    <source>
        <dbReference type="ARBA" id="ARBA00022475"/>
    </source>
</evidence>
<evidence type="ECO:0000256" key="5">
    <source>
        <dbReference type="ARBA" id="ARBA00022989"/>
    </source>
</evidence>
<proteinExistence type="inferred from homology"/>
<sequence>MFSFIVKRALSAVPTLLFLIIFSFVLMRLAPGGPFTSEKPLPPQVLANIEAKYGLDQPWLVQIWNYVSGIVTQFDFGPSFRYKDQTVNSILSQGFSVTLVYGFWSFVVAVGVGMPLGIIAAIKHNSWLDYLAVGISIGAQVLPNFVMAPLLVILFTLVLGWLPGGGWNGGQWQYIIMPVIALSTSYMASISRIARSSMLEVLHSNFIRTAKAKGLPMSSIIMKHAIKPALLPVVSYLGPAFVGMITGSVIIDVYFSTGGMGQYFVDAATNRDYSLLMGATIIFGSLTILFNMLADIVYAWLDPKIRLA</sequence>
<keyword evidence="2 7" id="KW-0813">Transport</keyword>
<comment type="similarity">
    <text evidence="7">Belongs to the binding-protein-dependent transport system permease family.</text>
</comment>
<feature type="transmembrane region" description="Helical" evidence="7">
    <location>
        <begin position="142"/>
        <end position="162"/>
    </location>
</feature>
<evidence type="ECO:0000256" key="1">
    <source>
        <dbReference type="ARBA" id="ARBA00004651"/>
    </source>
</evidence>
<keyword evidence="4 7" id="KW-0812">Transmembrane</keyword>
<dbReference type="PANTHER" id="PTHR30465:SF74">
    <property type="entry name" value="OLIGOPEPTIDE TRANSPORT SYSTEM PERMEASE PROTEIN OPPB"/>
    <property type="match status" value="1"/>
</dbReference>
<dbReference type="Pfam" id="PF19300">
    <property type="entry name" value="BPD_transp_1_N"/>
    <property type="match status" value="1"/>
</dbReference>
<gene>
    <name evidence="9" type="primary">oppB</name>
    <name evidence="9" type="ORF">GCM10007879_05640</name>
</gene>
<dbReference type="Gene3D" id="1.10.3720.10">
    <property type="entry name" value="MetI-like"/>
    <property type="match status" value="1"/>
</dbReference>